<name>A0AAV4XJ59_CAEEX</name>
<gene>
    <name evidence="2" type="ORF">CEXT_169731</name>
</gene>
<sequence>MKPGDDCYDKTPEVSFPWGPRHRANGHHSNRSEGKYLPFLSGSQGIMGEEGHMMMMMMMMNERMKEVKNGASERRGRKVETQSDKKLDTE</sequence>
<accession>A0AAV4XJ59</accession>
<organism evidence="2 3">
    <name type="scientific">Caerostris extrusa</name>
    <name type="common">Bark spider</name>
    <name type="synonym">Caerostris bankana</name>
    <dbReference type="NCBI Taxonomy" id="172846"/>
    <lineage>
        <taxon>Eukaryota</taxon>
        <taxon>Metazoa</taxon>
        <taxon>Ecdysozoa</taxon>
        <taxon>Arthropoda</taxon>
        <taxon>Chelicerata</taxon>
        <taxon>Arachnida</taxon>
        <taxon>Araneae</taxon>
        <taxon>Araneomorphae</taxon>
        <taxon>Entelegynae</taxon>
        <taxon>Araneoidea</taxon>
        <taxon>Araneidae</taxon>
        <taxon>Caerostris</taxon>
    </lineage>
</organism>
<protein>
    <submittedName>
        <fullName evidence="2">Uncharacterized protein</fullName>
    </submittedName>
</protein>
<comment type="caution">
    <text evidence="2">The sequence shown here is derived from an EMBL/GenBank/DDBJ whole genome shotgun (WGS) entry which is preliminary data.</text>
</comment>
<keyword evidence="3" id="KW-1185">Reference proteome</keyword>
<proteinExistence type="predicted"/>
<evidence type="ECO:0000313" key="2">
    <source>
        <dbReference type="EMBL" id="GIY94678.1"/>
    </source>
</evidence>
<evidence type="ECO:0000313" key="3">
    <source>
        <dbReference type="Proteomes" id="UP001054945"/>
    </source>
</evidence>
<dbReference type="AlphaFoldDB" id="A0AAV4XJ59"/>
<dbReference type="Proteomes" id="UP001054945">
    <property type="component" value="Unassembled WGS sequence"/>
</dbReference>
<reference evidence="2 3" key="1">
    <citation type="submission" date="2021-06" db="EMBL/GenBank/DDBJ databases">
        <title>Caerostris extrusa draft genome.</title>
        <authorList>
            <person name="Kono N."/>
            <person name="Arakawa K."/>
        </authorList>
    </citation>
    <scope>NUCLEOTIDE SEQUENCE [LARGE SCALE GENOMIC DNA]</scope>
</reference>
<feature type="compositionally biased region" description="Basic and acidic residues" evidence="1">
    <location>
        <begin position="1"/>
        <end position="12"/>
    </location>
</feature>
<dbReference type="EMBL" id="BPLR01000413">
    <property type="protein sequence ID" value="GIY94678.1"/>
    <property type="molecule type" value="Genomic_DNA"/>
</dbReference>
<evidence type="ECO:0000256" key="1">
    <source>
        <dbReference type="SAM" id="MobiDB-lite"/>
    </source>
</evidence>
<feature type="region of interest" description="Disordered" evidence="1">
    <location>
        <begin position="63"/>
        <end position="90"/>
    </location>
</feature>
<feature type="region of interest" description="Disordered" evidence="1">
    <location>
        <begin position="1"/>
        <end position="40"/>
    </location>
</feature>
<feature type="compositionally biased region" description="Basic residues" evidence="1">
    <location>
        <begin position="20"/>
        <end position="29"/>
    </location>
</feature>